<dbReference type="Proteomes" id="UP000054495">
    <property type="component" value="Unassembled WGS sequence"/>
</dbReference>
<proteinExistence type="predicted"/>
<dbReference type="EMBL" id="KE124837">
    <property type="protein sequence ID" value="EPB77412.1"/>
    <property type="molecule type" value="Genomic_DNA"/>
</dbReference>
<reference evidence="3 4" key="1">
    <citation type="submission" date="2013-05" db="EMBL/GenBank/DDBJ databases">
        <title>Draft genome of the parasitic nematode Anyclostoma ceylanicum.</title>
        <authorList>
            <person name="Mitreva M."/>
        </authorList>
    </citation>
    <scope>NUCLEOTIDE SEQUENCE [LARGE SCALE GENOMIC DNA]</scope>
</reference>
<accession>A0A0D6MB49</accession>
<evidence type="ECO:0000256" key="1">
    <source>
        <dbReference type="SAM" id="MobiDB-lite"/>
    </source>
</evidence>
<keyword evidence="2" id="KW-0472">Membrane</keyword>
<dbReference type="PANTHER" id="PTHR44303:SF2">
    <property type="entry name" value="DNAJ HOMOLOG SUBFAMILY C MEMBER 16"/>
    <property type="match status" value="1"/>
</dbReference>
<protein>
    <submittedName>
        <fullName evidence="3">Uncharacterized protein</fullName>
    </submittedName>
</protein>
<feature type="compositionally biased region" description="Basic and acidic residues" evidence="1">
    <location>
        <begin position="230"/>
        <end position="245"/>
    </location>
</feature>
<dbReference type="AlphaFoldDB" id="A0A0D6MB49"/>
<dbReference type="InterPro" id="IPR052448">
    <property type="entry name" value="DnaJ_C16_autophagy_reg"/>
</dbReference>
<evidence type="ECO:0000313" key="4">
    <source>
        <dbReference type="Proteomes" id="UP000054495"/>
    </source>
</evidence>
<feature type="region of interest" description="Disordered" evidence="1">
    <location>
        <begin position="406"/>
        <end position="425"/>
    </location>
</feature>
<gene>
    <name evidence="3" type="ORF">ANCCEY_03480</name>
</gene>
<organism evidence="3 4">
    <name type="scientific">Ancylostoma ceylanicum</name>
    <dbReference type="NCBI Taxonomy" id="53326"/>
    <lineage>
        <taxon>Eukaryota</taxon>
        <taxon>Metazoa</taxon>
        <taxon>Ecdysozoa</taxon>
        <taxon>Nematoda</taxon>
        <taxon>Chromadorea</taxon>
        <taxon>Rhabditida</taxon>
        <taxon>Rhabditina</taxon>
        <taxon>Rhabditomorpha</taxon>
        <taxon>Strongyloidea</taxon>
        <taxon>Ancylostomatidae</taxon>
        <taxon>Ancylostomatinae</taxon>
        <taxon>Ancylostoma</taxon>
    </lineage>
</organism>
<evidence type="ECO:0000313" key="3">
    <source>
        <dbReference type="EMBL" id="EPB77412.1"/>
    </source>
</evidence>
<keyword evidence="4" id="KW-1185">Reference proteome</keyword>
<name>A0A0D6MB49_9BILA</name>
<feature type="region of interest" description="Disordered" evidence="1">
    <location>
        <begin position="225"/>
        <end position="256"/>
    </location>
</feature>
<evidence type="ECO:0000256" key="2">
    <source>
        <dbReference type="SAM" id="Phobius"/>
    </source>
</evidence>
<feature type="transmembrane region" description="Helical" evidence="2">
    <location>
        <begin position="199"/>
        <end position="219"/>
    </location>
</feature>
<sequence length="470" mass="54033">MRYLLAAMKYSHFARFAYIHLASPSDEIASIRDNLAIKCKQCENVLIFNDVPGLSSSEYLDELCPVSSRNPRRLCAILPVVDSSEDEVFVNSFRNFARQHGKSYAQQKTNARDVLVMWRMEHVKARFTWLEGAWGESPERFEAMLGAVLSQATRLDQNAPVGNMINEYAPSWWTRMCRALVRMVQAAWFHLTKEEAYPVLSAVATFLVILIVGYGLNYMNQEARPKKEKPKNFATEDWHPEDPQAKTEPPPKPNPQARLQRALSIMNPHIHELRAESYFGMIRLLKPGCRSLILLVDEQSKDKLMMQFAQYILPLRNNKTFSFGYLMVEKNLPWFRKLLEHTLPMGDNSAPKDGTSLYAKLKSINPRQTVGTVLALCGWKLYFSIYHPMHTAGKKKQHQHQHFLGFDDDDDVTSDSDSDNGTAEDEVMLRRVGSSVSVENVLNGFPNWLDRLLEGSIRRYYIPEWPDNLR</sequence>
<keyword evidence="2" id="KW-0812">Transmembrane</keyword>
<dbReference type="PANTHER" id="PTHR44303">
    <property type="entry name" value="DNAJ HOMOLOG SUBFAMILY C MEMBER 16"/>
    <property type="match status" value="1"/>
</dbReference>
<keyword evidence="2" id="KW-1133">Transmembrane helix</keyword>